<keyword evidence="2" id="KW-1185">Reference proteome</keyword>
<dbReference type="EMBL" id="CP081673">
    <property type="protein sequence ID" value="QZH65036.1"/>
    <property type="molecule type" value="Genomic_DNA"/>
</dbReference>
<reference evidence="1" key="1">
    <citation type="submission" date="2021-07" db="EMBL/GenBank/DDBJ databases">
        <title>Complete Genome Sequences of Mycobacterium farcinogenes Isolated from Clinical Specimens from Patients in Thailand.</title>
        <authorList>
            <person name="Sodsai P."/>
        </authorList>
    </citation>
    <scope>NUCLEOTIDE SEQUENCE</scope>
    <source>
        <strain evidence="1">BKK/CU-MFGFA-001</strain>
    </source>
</reference>
<organism evidence="1 2">
    <name type="scientific">Mycolicibacterium farcinogenes</name>
    <name type="common">Mycobacterium farcinogenes</name>
    <dbReference type="NCBI Taxonomy" id="1802"/>
    <lineage>
        <taxon>Bacteria</taxon>
        <taxon>Bacillati</taxon>
        <taxon>Actinomycetota</taxon>
        <taxon>Actinomycetes</taxon>
        <taxon>Mycobacteriales</taxon>
        <taxon>Mycobacteriaceae</taxon>
        <taxon>Mycolicibacterium</taxon>
    </lineage>
</organism>
<name>A0ACD1FDF9_MYCFR</name>
<gene>
    <name evidence="1" type="ORF">K6L26_24010</name>
</gene>
<proteinExistence type="predicted"/>
<evidence type="ECO:0000313" key="2">
    <source>
        <dbReference type="Proteomes" id="UP000825598"/>
    </source>
</evidence>
<protein>
    <submittedName>
        <fullName evidence="1">Uncharacterized protein</fullName>
    </submittedName>
</protein>
<accession>A0ACD1FDF9</accession>
<sequence length="90" mass="9836">MQAINDLVKELRGVVAADDSKTYARLLRRAKIVQRRLTDPRRVKQAIERGRRAKMRGLGAALPAGMVRSSRLSRAGHAVSGGLPGPRQGH</sequence>
<evidence type="ECO:0000313" key="1">
    <source>
        <dbReference type="EMBL" id="QZH65036.1"/>
    </source>
</evidence>
<dbReference type="Proteomes" id="UP000825598">
    <property type="component" value="Chromosome"/>
</dbReference>